<dbReference type="EMBL" id="JALJOU010000072">
    <property type="protein sequence ID" value="KAK9825633.1"/>
    <property type="molecule type" value="Genomic_DNA"/>
</dbReference>
<gene>
    <name evidence="2" type="ORF">WJX81_001636</name>
</gene>
<proteinExistence type="predicted"/>
<evidence type="ECO:0000313" key="2">
    <source>
        <dbReference type="EMBL" id="KAK9825633.1"/>
    </source>
</evidence>
<comment type="caution">
    <text evidence="2">The sequence shown here is derived from an EMBL/GenBank/DDBJ whole genome shotgun (WGS) entry which is preliminary data.</text>
</comment>
<feature type="region of interest" description="Disordered" evidence="1">
    <location>
        <begin position="89"/>
        <end position="110"/>
    </location>
</feature>
<reference evidence="2 3" key="1">
    <citation type="journal article" date="2024" name="Nat. Commun.">
        <title>Phylogenomics reveals the evolutionary origins of lichenization in chlorophyte algae.</title>
        <authorList>
            <person name="Puginier C."/>
            <person name="Libourel C."/>
            <person name="Otte J."/>
            <person name="Skaloud P."/>
            <person name="Haon M."/>
            <person name="Grisel S."/>
            <person name="Petersen M."/>
            <person name="Berrin J.G."/>
            <person name="Delaux P.M."/>
            <person name="Dal Grande F."/>
            <person name="Keller J."/>
        </authorList>
    </citation>
    <scope>NUCLEOTIDE SEQUENCE [LARGE SCALE GENOMIC DNA]</scope>
    <source>
        <strain evidence="2 3">SAG 245.80</strain>
    </source>
</reference>
<name>A0AAW1QVQ2_9CHLO</name>
<sequence>MGNPEGKGVFFPNGLNGVITKPTGFAAQDPGTASFYKAVPSGQARRHPNRPFSETVAQLGPVSPPITGPVPATVPGENQISEAITSVLDNGEPGGRGLNPPPTTFTIQSK</sequence>
<organism evidence="2 3">
    <name type="scientific">Elliptochloris bilobata</name>
    <dbReference type="NCBI Taxonomy" id="381761"/>
    <lineage>
        <taxon>Eukaryota</taxon>
        <taxon>Viridiplantae</taxon>
        <taxon>Chlorophyta</taxon>
        <taxon>core chlorophytes</taxon>
        <taxon>Trebouxiophyceae</taxon>
        <taxon>Trebouxiophyceae incertae sedis</taxon>
        <taxon>Elliptochloris clade</taxon>
        <taxon>Elliptochloris</taxon>
    </lineage>
</organism>
<dbReference type="Proteomes" id="UP001445335">
    <property type="component" value="Unassembled WGS sequence"/>
</dbReference>
<evidence type="ECO:0000256" key="1">
    <source>
        <dbReference type="SAM" id="MobiDB-lite"/>
    </source>
</evidence>
<protein>
    <submittedName>
        <fullName evidence="2">Uncharacterized protein</fullName>
    </submittedName>
</protein>
<evidence type="ECO:0000313" key="3">
    <source>
        <dbReference type="Proteomes" id="UP001445335"/>
    </source>
</evidence>
<accession>A0AAW1QVQ2</accession>
<keyword evidence="3" id="KW-1185">Reference proteome</keyword>
<dbReference type="AlphaFoldDB" id="A0AAW1QVQ2"/>